<dbReference type="InterPro" id="IPR011009">
    <property type="entry name" value="Kinase-like_dom_sf"/>
</dbReference>
<dbReference type="EMBL" id="ASPP01003664">
    <property type="protein sequence ID" value="ETO33110.1"/>
    <property type="molecule type" value="Genomic_DNA"/>
</dbReference>
<dbReference type="InterPro" id="IPR044926">
    <property type="entry name" value="RGS_subdomain_2"/>
</dbReference>
<feature type="binding site" evidence="6">
    <location>
        <position position="401"/>
    </location>
    <ligand>
        <name>ATP</name>
        <dbReference type="ChEBI" id="CHEBI:30616"/>
    </ligand>
</feature>
<dbReference type="PROSITE" id="PS50011">
    <property type="entry name" value="PROTEIN_KINASE_DOM"/>
    <property type="match status" value="1"/>
</dbReference>
<dbReference type="AlphaFoldDB" id="X6P3J2"/>
<dbReference type="Proteomes" id="UP000023152">
    <property type="component" value="Unassembled WGS sequence"/>
</dbReference>
<dbReference type="Pfam" id="PF00069">
    <property type="entry name" value="Pkinase"/>
    <property type="match status" value="1"/>
</dbReference>
<dbReference type="GO" id="GO:0004674">
    <property type="term" value="F:protein serine/threonine kinase activity"/>
    <property type="evidence" value="ECO:0007669"/>
    <property type="project" value="UniProtKB-KW"/>
</dbReference>
<proteinExistence type="predicted"/>
<reference evidence="10 11" key="1">
    <citation type="journal article" date="2013" name="Curr. Biol.">
        <title>The Genome of the Foraminiferan Reticulomyxa filosa.</title>
        <authorList>
            <person name="Glockner G."/>
            <person name="Hulsmann N."/>
            <person name="Schleicher M."/>
            <person name="Noegel A.A."/>
            <person name="Eichinger L."/>
            <person name="Gallinger C."/>
            <person name="Pawlowski J."/>
            <person name="Sierra R."/>
            <person name="Euteneuer U."/>
            <person name="Pillet L."/>
            <person name="Moustafa A."/>
            <person name="Platzer M."/>
            <person name="Groth M."/>
            <person name="Szafranski K."/>
            <person name="Schliwa M."/>
        </authorList>
    </citation>
    <scope>NUCLEOTIDE SEQUENCE [LARGE SCALE GENOMIC DNA]</scope>
</reference>
<evidence type="ECO:0000259" key="9">
    <source>
        <dbReference type="PROSITE" id="PS50132"/>
    </source>
</evidence>
<dbReference type="GO" id="GO:0005524">
    <property type="term" value="F:ATP binding"/>
    <property type="evidence" value="ECO:0007669"/>
    <property type="project" value="UniProtKB-UniRule"/>
</dbReference>
<dbReference type="PROSITE" id="PS50132">
    <property type="entry name" value="RGS"/>
    <property type="match status" value="1"/>
</dbReference>
<keyword evidence="3 6" id="KW-0547">Nucleotide-binding</keyword>
<dbReference type="InterPro" id="IPR017441">
    <property type="entry name" value="Protein_kinase_ATP_BS"/>
</dbReference>
<dbReference type="InterPro" id="IPR016137">
    <property type="entry name" value="RGS"/>
</dbReference>
<evidence type="ECO:0000256" key="5">
    <source>
        <dbReference type="ARBA" id="ARBA00022840"/>
    </source>
</evidence>
<keyword evidence="5 6" id="KW-0067">ATP-binding</keyword>
<evidence type="ECO:0000256" key="2">
    <source>
        <dbReference type="ARBA" id="ARBA00022679"/>
    </source>
</evidence>
<evidence type="ECO:0000256" key="1">
    <source>
        <dbReference type="ARBA" id="ARBA00022527"/>
    </source>
</evidence>
<evidence type="ECO:0000256" key="7">
    <source>
        <dbReference type="SAM" id="MobiDB-lite"/>
    </source>
</evidence>
<dbReference type="OrthoDB" id="354826at2759"/>
<dbReference type="SUPFAM" id="SSF56112">
    <property type="entry name" value="Protein kinase-like (PK-like)"/>
    <property type="match status" value="1"/>
</dbReference>
<keyword evidence="4" id="KW-0418">Kinase</keyword>
<evidence type="ECO:0000259" key="8">
    <source>
        <dbReference type="PROSITE" id="PS50011"/>
    </source>
</evidence>
<feature type="compositionally biased region" description="Low complexity" evidence="7">
    <location>
        <begin position="248"/>
        <end position="258"/>
    </location>
</feature>
<accession>X6P3J2</accession>
<evidence type="ECO:0000256" key="4">
    <source>
        <dbReference type="ARBA" id="ARBA00022777"/>
    </source>
</evidence>
<name>X6P3J2_RETFI</name>
<sequence length="449" mass="51575">MYDEIKIFAIDRSSPAELQEQGLGNYTKLAVVKELQKYGDTEELEKLLQAQNTLTFSAVFDEPIGFYLIKCFLETENSIDKVKYTFPPYFVAVTTHFFLVRQCFHLTRLCAIFVKDVQVYKSLQDRAARLHIAKKIYNRFCTSESCLPKKELSVFDTNVYIYILYKYKYENNNNNNNNNNDTLSKKGYFFFFKLPRSENGQKENMSRALEELMTLDYKCNESHLRGPSSQTRGASDIICSDNDDNNNNKENANSGNKSMLKKRFNPDMHKVSITATASSQPTASSNISGTDGTLSLLTEESNIIGVHGRPIERLKKQIEEKAASIDLFDEIVNEVVQELTLDVFPRFCMSKWYKLYIKCKSIEKSTVSTKDFHQLHTLGRGAFGSVHACKKKSTGKLYAMKQLNKRRIQETESAIAVNAERNFLALMKSRFVTTLKYAFMDDNTLFLMF</sequence>
<dbReference type="Gene3D" id="1.10.167.10">
    <property type="entry name" value="Regulator of G-protein Signalling 4, domain 2"/>
    <property type="match status" value="1"/>
</dbReference>
<evidence type="ECO:0000256" key="3">
    <source>
        <dbReference type="ARBA" id="ARBA00022741"/>
    </source>
</evidence>
<dbReference type="PROSITE" id="PS00107">
    <property type="entry name" value="PROTEIN_KINASE_ATP"/>
    <property type="match status" value="1"/>
</dbReference>
<keyword evidence="11" id="KW-1185">Reference proteome</keyword>
<feature type="domain" description="RGS" evidence="9">
    <location>
        <begin position="312"/>
        <end position="357"/>
    </location>
</feature>
<evidence type="ECO:0000313" key="10">
    <source>
        <dbReference type="EMBL" id="ETO33110.1"/>
    </source>
</evidence>
<dbReference type="PANTHER" id="PTHR24355:SF18">
    <property type="entry name" value="G PROTEIN-COUPLED RECEPTOR KINASE"/>
    <property type="match status" value="1"/>
</dbReference>
<gene>
    <name evidence="10" type="ORF">RFI_03999</name>
</gene>
<evidence type="ECO:0000313" key="11">
    <source>
        <dbReference type="Proteomes" id="UP000023152"/>
    </source>
</evidence>
<keyword evidence="2" id="KW-0808">Transferase</keyword>
<feature type="region of interest" description="Disordered" evidence="7">
    <location>
        <begin position="223"/>
        <end position="261"/>
    </location>
</feature>
<evidence type="ECO:0008006" key="12">
    <source>
        <dbReference type="Google" id="ProtNLM"/>
    </source>
</evidence>
<protein>
    <recommendedName>
        <fullName evidence="12">Protein kinase domain-containing protein</fullName>
    </recommendedName>
</protein>
<organism evidence="10 11">
    <name type="scientific">Reticulomyxa filosa</name>
    <dbReference type="NCBI Taxonomy" id="46433"/>
    <lineage>
        <taxon>Eukaryota</taxon>
        <taxon>Sar</taxon>
        <taxon>Rhizaria</taxon>
        <taxon>Retaria</taxon>
        <taxon>Foraminifera</taxon>
        <taxon>Monothalamids</taxon>
        <taxon>Reticulomyxidae</taxon>
        <taxon>Reticulomyxa</taxon>
    </lineage>
</organism>
<dbReference type="PANTHER" id="PTHR24355">
    <property type="entry name" value="G PROTEIN-COUPLED RECEPTOR KINASE/RIBOSOMAL PROTEIN S6 KINASE"/>
    <property type="match status" value="1"/>
</dbReference>
<dbReference type="InterPro" id="IPR036305">
    <property type="entry name" value="RGS_sf"/>
</dbReference>
<dbReference type="Gene3D" id="3.30.200.20">
    <property type="entry name" value="Phosphorylase Kinase, domain 1"/>
    <property type="match status" value="1"/>
</dbReference>
<dbReference type="SUPFAM" id="SSF48097">
    <property type="entry name" value="Regulator of G-protein signaling, RGS"/>
    <property type="match status" value="1"/>
</dbReference>
<dbReference type="InterPro" id="IPR000719">
    <property type="entry name" value="Prot_kinase_dom"/>
</dbReference>
<feature type="domain" description="Protein kinase" evidence="8">
    <location>
        <begin position="372"/>
        <end position="449"/>
    </location>
</feature>
<comment type="caution">
    <text evidence="10">The sequence shown here is derived from an EMBL/GenBank/DDBJ whole genome shotgun (WGS) entry which is preliminary data.</text>
</comment>
<keyword evidence="1" id="KW-0723">Serine/threonine-protein kinase</keyword>
<evidence type="ECO:0000256" key="6">
    <source>
        <dbReference type="PROSITE-ProRule" id="PRU10141"/>
    </source>
</evidence>